<dbReference type="Proteomes" id="UP001140091">
    <property type="component" value="Unassembled WGS sequence"/>
</dbReference>
<dbReference type="InterPro" id="IPR032675">
    <property type="entry name" value="LRR_dom_sf"/>
</dbReference>
<reference evidence="1" key="1">
    <citation type="submission" date="2022-06" db="EMBL/GenBank/DDBJ databases">
        <title>Genome Sequence of Candolleomyces eurysporus.</title>
        <authorList>
            <person name="Buettner E."/>
        </authorList>
    </citation>
    <scope>NUCLEOTIDE SEQUENCE</scope>
    <source>
        <strain evidence="1">VTCC 930004</strain>
    </source>
</reference>
<proteinExistence type="predicted"/>
<dbReference type="Gene3D" id="3.80.10.10">
    <property type="entry name" value="Ribonuclease Inhibitor"/>
    <property type="match status" value="1"/>
</dbReference>
<dbReference type="SUPFAM" id="SSF52047">
    <property type="entry name" value="RNI-like"/>
    <property type="match status" value="1"/>
</dbReference>
<sequence length="447" mass="51274">MTIEDIARFTSFYSHRIRKLTLERASGSEPPSEVFQALRNLNIGLIAPNLTCLHWYSEYLWEFEDVFSSISLFLGSNLIDIGIHIHPENSDHRNFVATMANKYPNLEVLRITFGSPSPPADFWEEVTPTFQFDNLRSLIIPHLSTTVLERLSRLPDLQNIYLSDFNFLVEVPRDLQGDKNRFPSLKELVVVTANFDMCLNLILYLSPTSPLRRFSLTCAPLIPFAPSMREWQQLLYLIVRHCNPDTLTRLELQDSDYIDPDVLLPAPTSSLEGDIEKIDVEPLFAFKNLEALELSFAYGLSLTKADLQRISSNWKSMTYMYLCSHYPSYRVPTINHEDIVALVKACPKLWGLGVIFDTNRIPETPTLLLEKPLKRFQRLKVGNSPIESVGVITKFLAMHFPRLAEVMPCGTVRQFPDSAELSRKWSEVQEGLRDAILERRRARVVPN</sequence>
<dbReference type="EMBL" id="JANBPK010000768">
    <property type="protein sequence ID" value="KAJ2932598.1"/>
    <property type="molecule type" value="Genomic_DNA"/>
</dbReference>
<dbReference type="OrthoDB" id="3258386at2759"/>
<dbReference type="AlphaFoldDB" id="A0A9W8JKM6"/>
<evidence type="ECO:0008006" key="3">
    <source>
        <dbReference type="Google" id="ProtNLM"/>
    </source>
</evidence>
<evidence type="ECO:0000313" key="1">
    <source>
        <dbReference type="EMBL" id="KAJ2932598.1"/>
    </source>
</evidence>
<keyword evidence="2" id="KW-1185">Reference proteome</keyword>
<name>A0A9W8JKM6_9AGAR</name>
<protein>
    <recommendedName>
        <fullName evidence="3">F-box domain-containing protein</fullName>
    </recommendedName>
</protein>
<comment type="caution">
    <text evidence="1">The sequence shown here is derived from an EMBL/GenBank/DDBJ whole genome shotgun (WGS) entry which is preliminary data.</text>
</comment>
<feature type="non-terminal residue" evidence="1">
    <location>
        <position position="447"/>
    </location>
</feature>
<evidence type="ECO:0000313" key="2">
    <source>
        <dbReference type="Proteomes" id="UP001140091"/>
    </source>
</evidence>
<accession>A0A9W8JKM6</accession>
<gene>
    <name evidence="1" type="ORF">H1R20_g4491</name>
</gene>
<organism evidence="1 2">
    <name type="scientific">Candolleomyces eurysporus</name>
    <dbReference type="NCBI Taxonomy" id="2828524"/>
    <lineage>
        <taxon>Eukaryota</taxon>
        <taxon>Fungi</taxon>
        <taxon>Dikarya</taxon>
        <taxon>Basidiomycota</taxon>
        <taxon>Agaricomycotina</taxon>
        <taxon>Agaricomycetes</taxon>
        <taxon>Agaricomycetidae</taxon>
        <taxon>Agaricales</taxon>
        <taxon>Agaricineae</taxon>
        <taxon>Psathyrellaceae</taxon>
        <taxon>Candolleomyces</taxon>
    </lineage>
</organism>